<organism evidence="2 3">
    <name type="scientific">Aurantibacter aestuarii</name>
    <dbReference type="NCBI Taxonomy" id="1266046"/>
    <lineage>
        <taxon>Bacteria</taxon>
        <taxon>Pseudomonadati</taxon>
        <taxon>Bacteroidota</taxon>
        <taxon>Flavobacteriia</taxon>
        <taxon>Flavobacteriales</taxon>
        <taxon>Flavobacteriaceae</taxon>
        <taxon>Aurantibacter</taxon>
    </lineage>
</organism>
<dbReference type="PANTHER" id="PTHR33164:SF101">
    <property type="entry name" value="TRANSCRIPTIONAL REPRESSOR MPRA"/>
    <property type="match status" value="1"/>
</dbReference>
<proteinExistence type="predicted"/>
<feature type="domain" description="HTH marR-type" evidence="1">
    <location>
        <begin position="17"/>
        <end position="146"/>
    </location>
</feature>
<comment type="caution">
    <text evidence="2">The sequence shown here is derived from an EMBL/GenBank/DDBJ whole genome shotgun (WGS) entry which is preliminary data.</text>
</comment>
<dbReference type="PROSITE" id="PS50995">
    <property type="entry name" value="HTH_MARR_2"/>
    <property type="match status" value="1"/>
</dbReference>
<dbReference type="InterPro" id="IPR000835">
    <property type="entry name" value="HTH_MarR-typ"/>
</dbReference>
<accession>A0A2T1N886</accession>
<dbReference type="SMART" id="SM00347">
    <property type="entry name" value="HTH_MARR"/>
    <property type="match status" value="1"/>
</dbReference>
<dbReference type="Gene3D" id="1.10.10.10">
    <property type="entry name" value="Winged helix-like DNA-binding domain superfamily/Winged helix DNA-binding domain"/>
    <property type="match status" value="1"/>
</dbReference>
<dbReference type="Pfam" id="PF01047">
    <property type="entry name" value="MarR"/>
    <property type="match status" value="1"/>
</dbReference>
<dbReference type="PRINTS" id="PR00598">
    <property type="entry name" value="HTHMARR"/>
</dbReference>
<evidence type="ECO:0000259" key="1">
    <source>
        <dbReference type="PROSITE" id="PS50995"/>
    </source>
</evidence>
<dbReference type="EMBL" id="PXOQ01000009">
    <property type="protein sequence ID" value="PSG88077.1"/>
    <property type="molecule type" value="Genomic_DNA"/>
</dbReference>
<dbReference type="GO" id="GO:0003700">
    <property type="term" value="F:DNA-binding transcription factor activity"/>
    <property type="evidence" value="ECO:0007669"/>
    <property type="project" value="InterPro"/>
</dbReference>
<protein>
    <submittedName>
        <fullName evidence="2">MarR family transcriptional regulator</fullName>
    </submittedName>
</protein>
<gene>
    <name evidence="2" type="ORF">C7H52_07165</name>
</gene>
<dbReference type="InterPro" id="IPR036390">
    <property type="entry name" value="WH_DNA-bd_sf"/>
</dbReference>
<evidence type="ECO:0000313" key="2">
    <source>
        <dbReference type="EMBL" id="PSG88077.1"/>
    </source>
</evidence>
<dbReference type="GO" id="GO:0006950">
    <property type="term" value="P:response to stress"/>
    <property type="evidence" value="ECO:0007669"/>
    <property type="project" value="TreeGrafter"/>
</dbReference>
<dbReference type="OrthoDB" id="763883at2"/>
<sequence>MGDFAKDINSKFESEQQKAMLNLMFTANWMSGIQNDFFKTFDLSPQQYNILRILRGAKAPLKVQTIKSRMIDRSPNVTRLTDKLIDKALIERLNCETDRRVVHIQITKKGLELLKEIPSGRHKLFTENLSNAEAKNLNELLDKIRP</sequence>
<name>A0A2T1N886_9FLAO</name>
<dbReference type="AlphaFoldDB" id="A0A2T1N886"/>
<dbReference type="RefSeq" id="WP_106463215.1">
    <property type="nucleotide sequence ID" value="NZ_PXOQ01000009.1"/>
</dbReference>
<dbReference type="InterPro" id="IPR036388">
    <property type="entry name" value="WH-like_DNA-bd_sf"/>
</dbReference>
<evidence type="ECO:0000313" key="3">
    <source>
        <dbReference type="Proteomes" id="UP000238426"/>
    </source>
</evidence>
<dbReference type="SUPFAM" id="SSF46785">
    <property type="entry name" value="Winged helix' DNA-binding domain"/>
    <property type="match status" value="1"/>
</dbReference>
<reference evidence="2 3" key="1">
    <citation type="submission" date="2018-03" db="EMBL/GenBank/DDBJ databases">
        <title>Mesoflavibacter sp. HG37 and Mesoflavibacter sp. HG96 sp.nov., two marine bacteria isolated from seawater of Western Pacific Ocean.</title>
        <authorList>
            <person name="Cheng H."/>
            <person name="Wu Y.-H."/>
            <person name="Guo L.-L."/>
            <person name="Xu X.-W."/>
        </authorList>
    </citation>
    <scope>NUCLEOTIDE SEQUENCE [LARGE SCALE GENOMIC DNA]</scope>
    <source>
        <strain evidence="2 3">KCTC 32269</strain>
    </source>
</reference>
<dbReference type="InterPro" id="IPR039422">
    <property type="entry name" value="MarR/SlyA-like"/>
</dbReference>
<keyword evidence="3" id="KW-1185">Reference proteome</keyword>
<dbReference type="PANTHER" id="PTHR33164">
    <property type="entry name" value="TRANSCRIPTIONAL REGULATOR, MARR FAMILY"/>
    <property type="match status" value="1"/>
</dbReference>
<dbReference type="Proteomes" id="UP000238426">
    <property type="component" value="Unassembled WGS sequence"/>
</dbReference>